<keyword evidence="2" id="KW-1185">Reference proteome</keyword>
<dbReference type="EMBL" id="CP003630">
    <property type="protein sequence ID" value="AFZ17761.1"/>
    <property type="molecule type" value="Genomic_DNA"/>
</dbReference>
<accession>K9WD83</accession>
<dbReference type="RefSeq" id="WP_015181913.1">
    <property type="nucleotide sequence ID" value="NC_019738.1"/>
</dbReference>
<protein>
    <submittedName>
        <fullName evidence="1">Uncharacterized protein</fullName>
    </submittedName>
</protein>
<reference evidence="1 2" key="1">
    <citation type="submission" date="2012-06" db="EMBL/GenBank/DDBJ databases">
        <title>Finished chromosome of genome of Microcoleus sp. PCC 7113.</title>
        <authorList>
            <consortium name="US DOE Joint Genome Institute"/>
            <person name="Gugger M."/>
            <person name="Coursin T."/>
            <person name="Rippka R."/>
            <person name="Tandeau De Marsac N."/>
            <person name="Huntemann M."/>
            <person name="Wei C.-L."/>
            <person name="Han J."/>
            <person name="Detter J.C."/>
            <person name="Han C."/>
            <person name="Tapia R."/>
            <person name="Chen A."/>
            <person name="Kyrpides N."/>
            <person name="Mavromatis K."/>
            <person name="Markowitz V."/>
            <person name="Szeto E."/>
            <person name="Ivanova N."/>
            <person name="Pagani I."/>
            <person name="Pati A."/>
            <person name="Goodwin L."/>
            <person name="Nordberg H.P."/>
            <person name="Cantor M.N."/>
            <person name="Hua S.X."/>
            <person name="Woyke T."/>
            <person name="Kerfeld C.A."/>
        </authorList>
    </citation>
    <scope>NUCLEOTIDE SEQUENCE [LARGE SCALE GENOMIC DNA]</scope>
    <source>
        <strain evidence="1 2">PCC 7113</strain>
    </source>
</reference>
<gene>
    <name evidence="1" type="ORF">Mic7113_1907</name>
</gene>
<organism evidence="1 2">
    <name type="scientific">Allocoleopsis franciscana PCC 7113</name>
    <dbReference type="NCBI Taxonomy" id="1173027"/>
    <lineage>
        <taxon>Bacteria</taxon>
        <taxon>Bacillati</taxon>
        <taxon>Cyanobacteriota</taxon>
        <taxon>Cyanophyceae</taxon>
        <taxon>Coleofasciculales</taxon>
        <taxon>Coleofasciculaceae</taxon>
        <taxon>Allocoleopsis</taxon>
        <taxon>Allocoleopsis franciscana</taxon>
    </lineage>
</organism>
<dbReference type="KEGG" id="mic:Mic7113_1907"/>
<dbReference type="Proteomes" id="UP000010471">
    <property type="component" value="Chromosome"/>
</dbReference>
<proteinExistence type="predicted"/>
<evidence type="ECO:0000313" key="2">
    <source>
        <dbReference type="Proteomes" id="UP000010471"/>
    </source>
</evidence>
<name>K9WD83_9CYAN</name>
<sequence>MQKVCPSRLASRNTTGFADAALMTSQTFGRGKVMRGVQAALTLIFAT</sequence>
<dbReference type="HOGENOM" id="CLU_3170269_0_0_3"/>
<evidence type="ECO:0000313" key="1">
    <source>
        <dbReference type="EMBL" id="AFZ17761.1"/>
    </source>
</evidence>
<dbReference type="AlphaFoldDB" id="K9WD83"/>